<feature type="region of interest" description="Disordered" evidence="1">
    <location>
        <begin position="45"/>
        <end position="104"/>
    </location>
</feature>
<organism evidence="2 3">
    <name type="scientific">Trametes pubescens</name>
    <name type="common">White-rot fungus</name>
    <dbReference type="NCBI Taxonomy" id="154538"/>
    <lineage>
        <taxon>Eukaryota</taxon>
        <taxon>Fungi</taxon>
        <taxon>Dikarya</taxon>
        <taxon>Basidiomycota</taxon>
        <taxon>Agaricomycotina</taxon>
        <taxon>Agaricomycetes</taxon>
        <taxon>Polyporales</taxon>
        <taxon>Polyporaceae</taxon>
        <taxon>Trametes</taxon>
    </lineage>
</organism>
<gene>
    <name evidence="2" type="ORF">TRAPUB_6215</name>
</gene>
<sequence length="125" mass="14099">MHGVRRRHTPYDIRHTGGASSSRGEDASMRELALQKEKEVGKSIGVRRRNWVKHRRPQKEFGSASTSTNSDRKMASERAMLGGRGEDLRCGSRPADSQRLPLSRQRRKCVRSSVFPKLSVGYGMC</sequence>
<name>A0A1M2V6I7_TRAPU</name>
<dbReference type="Proteomes" id="UP000184267">
    <property type="component" value="Unassembled WGS sequence"/>
</dbReference>
<proteinExistence type="predicted"/>
<evidence type="ECO:0000313" key="3">
    <source>
        <dbReference type="Proteomes" id="UP000184267"/>
    </source>
</evidence>
<protein>
    <submittedName>
        <fullName evidence="2">Uncharacterized protein</fullName>
    </submittedName>
</protein>
<keyword evidence="3" id="KW-1185">Reference proteome</keyword>
<evidence type="ECO:0000256" key="1">
    <source>
        <dbReference type="SAM" id="MobiDB-lite"/>
    </source>
</evidence>
<comment type="caution">
    <text evidence="2">The sequence shown here is derived from an EMBL/GenBank/DDBJ whole genome shotgun (WGS) entry which is preliminary data.</text>
</comment>
<feature type="region of interest" description="Disordered" evidence="1">
    <location>
        <begin position="1"/>
        <end position="29"/>
    </location>
</feature>
<dbReference type="EMBL" id="MNAD01001625">
    <property type="protein sequence ID" value="OJT03218.1"/>
    <property type="molecule type" value="Genomic_DNA"/>
</dbReference>
<reference evidence="2 3" key="1">
    <citation type="submission" date="2016-10" db="EMBL/GenBank/DDBJ databases">
        <title>Genome sequence of the basidiomycete white-rot fungus Trametes pubescens.</title>
        <authorList>
            <person name="Makela M.R."/>
            <person name="Granchi Z."/>
            <person name="Peng M."/>
            <person name="De Vries R.P."/>
            <person name="Grigoriev I."/>
            <person name="Riley R."/>
            <person name="Hilden K."/>
        </authorList>
    </citation>
    <scope>NUCLEOTIDE SEQUENCE [LARGE SCALE GENOMIC DNA]</scope>
    <source>
        <strain evidence="2 3">FBCC735</strain>
    </source>
</reference>
<accession>A0A1M2V6I7</accession>
<evidence type="ECO:0000313" key="2">
    <source>
        <dbReference type="EMBL" id="OJT03218.1"/>
    </source>
</evidence>
<feature type="compositionally biased region" description="Basic residues" evidence="1">
    <location>
        <begin position="45"/>
        <end position="57"/>
    </location>
</feature>
<dbReference type="AlphaFoldDB" id="A0A1M2V6I7"/>